<name>A0A9P6IN79_9FUNG</name>
<feature type="compositionally biased region" description="Polar residues" evidence="1">
    <location>
        <begin position="123"/>
        <end position="136"/>
    </location>
</feature>
<evidence type="ECO:0000313" key="3">
    <source>
        <dbReference type="Proteomes" id="UP000749646"/>
    </source>
</evidence>
<comment type="caution">
    <text evidence="2">The sequence shown here is derived from an EMBL/GenBank/DDBJ whole genome shotgun (WGS) entry which is preliminary data.</text>
</comment>
<gene>
    <name evidence="2" type="ORF">BGZ65_005527</name>
</gene>
<protein>
    <submittedName>
        <fullName evidence="2">Uncharacterized protein</fullName>
    </submittedName>
</protein>
<feature type="region of interest" description="Disordered" evidence="1">
    <location>
        <begin position="141"/>
        <end position="160"/>
    </location>
</feature>
<evidence type="ECO:0000256" key="1">
    <source>
        <dbReference type="SAM" id="MobiDB-lite"/>
    </source>
</evidence>
<proteinExistence type="predicted"/>
<feature type="region of interest" description="Disordered" evidence="1">
    <location>
        <begin position="107"/>
        <end position="136"/>
    </location>
</feature>
<dbReference type="AlphaFoldDB" id="A0A9P6IN79"/>
<dbReference type="OrthoDB" id="2445661at2759"/>
<sequence>MASTFEQDQQLFTDTLLKLQIYSALAKENIQNGKAPLPLVAQSCSLLDNLPTRSPPHWTPEQVNLINSLKMNAWADLADECIRTNDLIQAEASLQRLSALQDTATGPLSLRNKANRQRDRRANSSAPASNDSTLHVNHHTTLSSISGSSEGKSEGKSVSTTMEITKEQRQGTADLIQTWDKLRQVYNDMGQQEMANNFVKRIAKMRERLNDLQ</sequence>
<keyword evidence="3" id="KW-1185">Reference proteome</keyword>
<dbReference type="Proteomes" id="UP000749646">
    <property type="component" value="Unassembled WGS sequence"/>
</dbReference>
<reference evidence="2" key="1">
    <citation type="journal article" date="2020" name="Fungal Divers.">
        <title>Resolving the Mortierellaceae phylogeny through synthesis of multi-gene phylogenetics and phylogenomics.</title>
        <authorList>
            <person name="Vandepol N."/>
            <person name="Liber J."/>
            <person name="Desiro A."/>
            <person name="Na H."/>
            <person name="Kennedy M."/>
            <person name="Barry K."/>
            <person name="Grigoriev I.V."/>
            <person name="Miller A.N."/>
            <person name="O'Donnell K."/>
            <person name="Stajich J.E."/>
            <person name="Bonito G."/>
        </authorList>
    </citation>
    <scope>NUCLEOTIDE SEQUENCE</scope>
    <source>
        <strain evidence="2">MES-2147</strain>
    </source>
</reference>
<evidence type="ECO:0000313" key="2">
    <source>
        <dbReference type="EMBL" id="KAF9940995.1"/>
    </source>
</evidence>
<dbReference type="EMBL" id="JAAAHW010009437">
    <property type="protein sequence ID" value="KAF9940995.1"/>
    <property type="molecule type" value="Genomic_DNA"/>
</dbReference>
<accession>A0A9P6IN79</accession>
<organism evidence="2 3">
    <name type="scientific">Modicella reniformis</name>
    <dbReference type="NCBI Taxonomy" id="1440133"/>
    <lineage>
        <taxon>Eukaryota</taxon>
        <taxon>Fungi</taxon>
        <taxon>Fungi incertae sedis</taxon>
        <taxon>Mucoromycota</taxon>
        <taxon>Mortierellomycotina</taxon>
        <taxon>Mortierellomycetes</taxon>
        <taxon>Mortierellales</taxon>
        <taxon>Mortierellaceae</taxon>
        <taxon>Modicella</taxon>
    </lineage>
</organism>